<organism evidence="11 12">
    <name type="scientific">Methanohalarchaeum thermophilum</name>
    <dbReference type="NCBI Taxonomy" id="1903181"/>
    <lineage>
        <taxon>Archaea</taxon>
        <taxon>Methanobacteriati</taxon>
        <taxon>Methanobacteriota</taxon>
        <taxon>Methanonatronarchaeia</taxon>
        <taxon>Methanonatronarchaeales</taxon>
        <taxon>Methanonatronarchaeaceae</taxon>
        <taxon>Candidatus Methanohalarchaeum</taxon>
    </lineage>
</organism>
<dbReference type="InParanoid" id="A0A1Q6DWB4"/>
<dbReference type="Pfam" id="PF00384">
    <property type="entry name" value="Molybdopterin"/>
    <property type="match status" value="1"/>
</dbReference>
<sequence length="939" mass="105184">MTSAAGLASYYSSREMVEGPIGEVNASPESEEKLVPTICSFCAIGCGFKARVKDGELVGQEPWYDNPINQGGQCSKGQASIQEAKNEKRIKHPLKKVDGEWQRVTWDEALTEISNQLQDYREESGPDSVYWMGSAKMSNEESYMFRKLAAFWGTNNVDHQARICHSTTVAGLANTWGYGAQTNHSNDIQNTDCAFFIGSNAAECHPALMKNVLKAKENGAKVVVADPRRTKTASKADLYVPFRSGTDVPLLMYVLKRAIESDSYDKKMVEERTYGFAALQEAVKDYDLETVHNITGTPKDKLKELAEVLISNSGSAGPMTLIYSMGSTQHSNGAQNTRLYCILQLVLGNAATPGGGVNALRGHDNVQGATDMCILSHTLPAYYGLSESAWKHWCRVWDVDYDWMKSRFENQELMGKPGFTVARWFEGVLKDPEEIDQPNNLRAIFVWGHSLNSVSEMVREKKALDEIDLAVVVDPYPSAAAALSDRDNNLYVLPAATRFESEGSVTNSGRQQQWRFKPVDPYYNSKTDKEIMIELAKKLGFGDKFTKNIDGDWTELPEDITREINKGARTIQMSGGTPEILKGHMKNAGDFDTTTLRAEGGPYDGDYWGKPWPCWNEDHPGTPILYRNDIPVSEGGHDVRVRWGPESPDKQSIEEGLNDQMKDIVEPVSKELANQTMLSGQNGHDQLTERYNNNHWAYDLETDYKQAVENNLVPSGRGRARIYVWSWANDGGDGVPVHREPINSPEPGLIEEWPTYEDLDNQYRVKTEFKSAQQERKNDSEDYPFVLTTGRVVEHMGGGGATRQEWWLVERSPEVYVEINPSDANDLDIENDDWVWVKSKEGKAKVKAKVTPRPMEGLVFIPYHWFGYFQGEDRTDEYPEGSVPYGIGEPANGVTNYGYAWTTQMQETKAGLCSVEKASDQSAPGEKGFSWDEENNRIG</sequence>
<feature type="region of interest" description="Disordered" evidence="9">
    <location>
        <begin position="915"/>
        <end position="939"/>
    </location>
</feature>
<dbReference type="InterPro" id="IPR009010">
    <property type="entry name" value="Asp_de-COase-like_dom_sf"/>
</dbReference>
<dbReference type="Gene3D" id="2.40.40.20">
    <property type="match status" value="1"/>
</dbReference>
<evidence type="ECO:0000313" key="12">
    <source>
        <dbReference type="Proteomes" id="UP000185744"/>
    </source>
</evidence>
<dbReference type="InterPro" id="IPR006963">
    <property type="entry name" value="Mopterin_OxRdtase_4Fe-4S_dom"/>
</dbReference>
<dbReference type="GO" id="GO:0030151">
    <property type="term" value="F:molybdenum ion binding"/>
    <property type="evidence" value="ECO:0007669"/>
    <property type="project" value="TreeGrafter"/>
</dbReference>
<dbReference type="InterPro" id="IPR006657">
    <property type="entry name" value="MoPterin_dinucl-bd_dom"/>
</dbReference>
<dbReference type="PROSITE" id="PS00932">
    <property type="entry name" value="MOLYBDOPTERIN_PROK_3"/>
    <property type="match status" value="1"/>
</dbReference>
<feature type="domain" description="4Fe-4S Mo/W bis-MGD-type" evidence="10">
    <location>
        <begin position="32"/>
        <end position="88"/>
    </location>
</feature>
<dbReference type="GO" id="GO:0009061">
    <property type="term" value="P:anaerobic respiration"/>
    <property type="evidence" value="ECO:0007669"/>
    <property type="project" value="TreeGrafter"/>
</dbReference>
<dbReference type="STRING" id="1903181.BTN85_1133"/>
<protein>
    <submittedName>
        <fullName evidence="11">Formate dehydrogenase subunit alpha FdhA</fullName>
    </submittedName>
</protein>
<dbReference type="PANTHER" id="PTHR43598">
    <property type="entry name" value="TUNGSTEN-CONTAINING FORMYLMETHANOFURAN DEHYDROGENASE 2 SUBUNIT B"/>
    <property type="match status" value="1"/>
</dbReference>
<dbReference type="EMBL" id="MSDW01000001">
    <property type="protein sequence ID" value="OKY78636.1"/>
    <property type="molecule type" value="Genomic_DNA"/>
</dbReference>
<evidence type="ECO:0000256" key="7">
    <source>
        <dbReference type="ARBA" id="ARBA00023004"/>
    </source>
</evidence>
<keyword evidence="7" id="KW-0408">Iron</keyword>
<dbReference type="InterPro" id="IPR006655">
    <property type="entry name" value="Mopterin_OxRdtase_prok_CS"/>
</dbReference>
<dbReference type="Pfam" id="PF01568">
    <property type="entry name" value="Molydop_binding"/>
    <property type="match status" value="1"/>
</dbReference>
<dbReference type="InterPro" id="IPR006656">
    <property type="entry name" value="Mopterin_OxRdtase"/>
</dbReference>
<proteinExistence type="inferred from homology"/>
<dbReference type="AlphaFoldDB" id="A0A1Q6DWB4"/>
<evidence type="ECO:0000256" key="4">
    <source>
        <dbReference type="ARBA" id="ARBA00022485"/>
    </source>
</evidence>
<evidence type="ECO:0000256" key="2">
    <source>
        <dbReference type="ARBA" id="ARBA00004196"/>
    </source>
</evidence>
<evidence type="ECO:0000313" key="11">
    <source>
        <dbReference type="EMBL" id="OKY78636.1"/>
    </source>
</evidence>
<evidence type="ECO:0000256" key="9">
    <source>
        <dbReference type="SAM" id="MobiDB-lite"/>
    </source>
</evidence>
<keyword evidence="5" id="KW-0479">Metal-binding</keyword>
<evidence type="ECO:0000256" key="3">
    <source>
        <dbReference type="ARBA" id="ARBA00010312"/>
    </source>
</evidence>
<comment type="similarity">
    <text evidence="3">Belongs to the prokaryotic molybdopterin-containing oxidoreductase family.</text>
</comment>
<evidence type="ECO:0000256" key="1">
    <source>
        <dbReference type="ARBA" id="ARBA00001966"/>
    </source>
</evidence>
<evidence type="ECO:0000259" key="10">
    <source>
        <dbReference type="PROSITE" id="PS51669"/>
    </source>
</evidence>
<dbReference type="GO" id="GO:0043546">
    <property type="term" value="F:molybdopterin cofactor binding"/>
    <property type="evidence" value="ECO:0007669"/>
    <property type="project" value="InterPro"/>
</dbReference>
<dbReference type="PROSITE" id="PS51669">
    <property type="entry name" value="4FE4S_MOW_BIS_MGD"/>
    <property type="match status" value="1"/>
</dbReference>
<comment type="subcellular location">
    <subcellularLocation>
        <location evidence="2">Cell envelope</location>
    </subcellularLocation>
</comment>
<keyword evidence="8" id="KW-0411">Iron-sulfur</keyword>
<evidence type="ECO:0000256" key="5">
    <source>
        <dbReference type="ARBA" id="ARBA00022723"/>
    </source>
</evidence>
<dbReference type="SUPFAM" id="SSF50692">
    <property type="entry name" value="ADC-like"/>
    <property type="match status" value="1"/>
</dbReference>
<dbReference type="Pfam" id="PF04879">
    <property type="entry name" value="Molybdop_Fe4S4"/>
    <property type="match status" value="1"/>
</dbReference>
<comment type="cofactor">
    <cofactor evidence="1">
        <name>[4Fe-4S] cluster</name>
        <dbReference type="ChEBI" id="CHEBI:49883"/>
    </cofactor>
</comment>
<dbReference type="PIRSF" id="PIRSF036643">
    <property type="entry name" value="FDH_alpha"/>
    <property type="match status" value="1"/>
</dbReference>
<dbReference type="SMART" id="SM00926">
    <property type="entry name" value="Molybdop_Fe4S4"/>
    <property type="match status" value="1"/>
</dbReference>
<dbReference type="GO" id="GO:0009055">
    <property type="term" value="F:electron transfer activity"/>
    <property type="evidence" value="ECO:0007669"/>
    <property type="project" value="TreeGrafter"/>
</dbReference>
<dbReference type="Gene3D" id="3.40.228.10">
    <property type="entry name" value="Dimethylsulfoxide Reductase, domain 2"/>
    <property type="match status" value="1"/>
</dbReference>
<dbReference type="FunFam" id="2.40.40.20:FF:000013">
    <property type="entry name" value="Dimethyl sulfoxide reductase subunit A"/>
    <property type="match status" value="1"/>
</dbReference>
<keyword evidence="4" id="KW-0004">4Fe-4S</keyword>
<dbReference type="Gene3D" id="3.40.50.740">
    <property type="match status" value="1"/>
</dbReference>
<evidence type="ECO:0000256" key="8">
    <source>
        <dbReference type="ARBA" id="ARBA00023014"/>
    </source>
</evidence>
<dbReference type="Proteomes" id="UP000185744">
    <property type="component" value="Unassembled WGS sequence"/>
</dbReference>
<dbReference type="GO" id="GO:0016491">
    <property type="term" value="F:oxidoreductase activity"/>
    <property type="evidence" value="ECO:0007669"/>
    <property type="project" value="UniProtKB-KW"/>
</dbReference>
<gene>
    <name evidence="11" type="ORF">BTN85_1133</name>
</gene>
<dbReference type="Gene3D" id="2.20.25.90">
    <property type="entry name" value="ADC-like domains"/>
    <property type="match status" value="1"/>
</dbReference>
<comment type="caution">
    <text evidence="11">The sequence shown here is derived from an EMBL/GenBank/DDBJ whole genome shotgun (WGS) entry which is preliminary data.</text>
</comment>
<dbReference type="FunCoup" id="A0A1Q6DWB4">
    <property type="interactions" value="155"/>
</dbReference>
<dbReference type="GO" id="GO:0051539">
    <property type="term" value="F:4 iron, 4 sulfur cluster binding"/>
    <property type="evidence" value="ECO:0007669"/>
    <property type="project" value="UniProtKB-KW"/>
</dbReference>
<dbReference type="PANTHER" id="PTHR43598:SF1">
    <property type="entry name" value="FORMATE DEHYDROGENASE-O MAJOR SUBUNIT"/>
    <property type="match status" value="1"/>
</dbReference>
<dbReference type="SUPFAM" id="SSF53706">
    <property type="entry name" value="Formate dehydrogenase/DMSO reductase, domains 1-3"/>
    <property type="match status" value="1"/>
</dbReference>
<keyword evidence="6" id="KW-0560">Oxidoreductase</keyword>
<accession>A0A1Q6DWB4</accession>
<keyword evidence="12" id="KW-1185">Reference proteome</keyword>
<name>A0A1Q6DWB4_METT1</name>
<reference evidence="11" key="1">
    <citation type="submission" date="2016-12" db="EMBL/GenBank/DDBJ databases">
        <title>Discovery of methanogenic haloarchaea.</title>
        <authorList>
            <person name="Sorokin D.Y."/>
            <person name="Makarova K.S."/>
            <person name="Abbas B."/>
            <person name="Ferrer M."/>
            <person name="Golyshin P.N."/>
        </authorList>
    </citation>
    <scope>NUCLEOTIDE SEQUENCE [LARGE SCALE GENOMIC DNA]</scope>
    <source>
        <strain evidence="11">HMET1</strain>
    </source>
</reference>
<evidence type="ECO:0000256" key="6">
    <source>
        <dbReference type="ARBA" id="ARBA00023002"/>
    </source>
</evidence>